<sequence>MRVLLVNPGSEVNPRFNTYAVFPNGLLFLAAVLERAGHEVKVYDNVVDRQKPTDFKDFNPQLIGYSVLTGPDITQAILQSKEFKTLYPEARIVWGNVHPSCTPEQTMAEEYIDYVIVGAGETALLQLIDYIEKGAPRPVEIAGLVYRENGQFKMNERASELKNLDELPDPAWHLIDVPKYWQVSLNTSRGCPFRCTFCYNSAFHSGYRGDFSAERIIAQVEHLQQKYGVKFIRFFEDNFTFNRNRLHRFCELVIEKKIKLKWDCEARADLSEKDVDLMARAGCVSVGIGVETGSKRLLEFLKKDIDLGVMQKSFWNIVRHRIMPRIYIMEAVPTETLADYQATRDLLHKMGDTPYFYMRFVPYPGTPIYYYCIEKGLIKPPEKLADWPHFSFNLATRGNLSEVPTEVVTEAFAEYARTYGPRRVRFMWRYNKRFFLSMIKNPPQFFGAVKELIKNTLPVMFNKNTSEAPEIKVEDIRTKKLAETQSEAKK</sequence>
<keyword evidence="4" id="KW-0949">S-adenosyl-L-methionine</keyword>
<comment type="cofactor">
    <cofactor evidence="1">
        <name>[4Fe-4S] cluster</name>
        <dbReference type="ChEBI" id="CHEBI:49883"/>
    </cofactor>
</comment>
<dbReference type="SFLD" id="SFLDG01123">
    <property type="entry name" value="methyltransferase_(Class_B)"/>
    <property type="match status" value="1"/>
</dbReference>
<dbReference type="SFLD" id="SFLDG01082">
    <property type="entry name" value="B12-binding_domain_containing"/>
    <property type="match status" value="1"/>
</dbReference>
<accession>A0AAU8GA54</accession>
<evidence type="ECO:0000256" key="1">
    <source>
        <dbReference type="ARBA" id="ARBA00001966"/>
    </source>
</evidence>
<dbReference type="InterPro" id="IPR023404">
    <property type="entry name" value="rSAM_horseshoe"/>
</dbReference>
<dbReference type="PANTHER" id="PTHR43409:SF7">
    <property type="entry name" value="BLL1977 PROTEIN"/>
    <property type="match status" value="1"/>
</dbReference>
<feature type="domain" description="B12-binding" evidence="8">
    <location>
        <begin position="1"/>
        <end position="138"/>
    </location>
</feature>
<feature type="domain" description="Radical SAM core" evidence="9">
    <location>
        <begin position="177"/>
        <end position="397"/>
    </location>
</feature>
<dbReference type="CDD" id="cd01335">
    <property type="entry name" value="Radical_SAM"/>
    <property type="match status" value="1"/>
</dbReference>
<dbReference type="PANTHER" id="PTHR43409">
    <property type="entry name" value="ANAEROBIC MAGNESIUM-PROTOPORPHYRIN IX MONOMETHYL ESTER CYCLASE-RELATED"/>
    <property type="match status" value="1"/>
</dbReference>
<evidence type="ECO:0000256" key="7">
    <source>
        <dbReference type="ARBA" id="ARBA00023014"/>
    </source>
</evidence>
<dbReference type="SFLD" id="SFLDS00029">
    <property type="entry name" value="Radical_SAM"/>
    <property type="match status" value="1"/>
</dbReference>
<keyword evidence="3" id="KW-0808">Transferase</keyword>
<dbReference type="InterPro" id="IPR058240">
    <property type="entry name" value="rSAM_sf"/>
</dbReference>
<dbReference type="Pfam" id="PF02310">
    <property type="entry name" value="B12-binding"/>
    <property type="match status" value="1"/>
</dbReference>
<dbReference type="InterPro" id="IPR051198">
    <property type="entry name" value="BchE-like"/>
</dbReference>
<dbReference type="InterPro" id="IPR007197">
    <property type="entry name" value="rSAM"/>
</dbReference>
<keyword evidence="7" id="KW-0411">Iron-sulfur</keyword>
<dbReference type="InterPro" id="IPR006158">
    <property type="entry name" value="Cobalamin-bd"/>
</dbReference>
<proteinExistence type="predicted"/>
<dbReference type="SUPFAM" id="SSF52242">
    <property type="entry name" value="Cobalamin (vitamin B12)-binding domain"/>
    <property type="match status" value="1"/>
</dbReference>
<dbReference type="Pfam" id="PF04055">
    <property type="entry name" value="Radical_SAM"/>
    <property type="match status" value="1"/>
</dbReference>
<evidence type="ECO:0000259" key="9">
    <source>
        <dbReference type="PROSITE" id="PS51918"/>
    </source>
</evidence>
<evidence type="ECO:0000256" key="6">
    <source>
        <dbReference type="ARBA" id="ARBA00023004"/>
    </source>
</evidence>
<keyword evidence="5" id="KW-0479">Metal-binding</keyword>
<evidence type="ECO:0000313" key="10">
    <source>
        <dbReference type="EMBL" id="XCH33354.1"/>
    </source>
</evidence>
<name>A0AAU8GA54_9CHLR</name>
<dbReference type="AlphaFoldDB" id="A0AAU8GA54"/>
<dbReference type="GO" id="GO:0051539">
    <property type="term" value="F:4 iron, 4 sulfur cluster binding"/>
    <property type="evidence" value="ECO:0007669"/>
    <property type="project" value="UniProtKB-KW"/>
</dbReference>
<dbReference type="InterPro" id="IPR034466">
    <property type="entry name" value="Methyltransferase_Class_B"/>
</dbReference>
<evidence type="ECO:0000256" key="3">
    <source>
        <dbReference type="ARBA" id="ARBA00022679"/>
    </source>
</evidence>
<evidence type="ECO:0000259" key="8">
    <source>
        <dbReference type="PROSITE" id="PS51332"/>
    </source>
</evidence>
<dbReference type="InterPro" id="IPR006638">
    <property type="entry name" value="Elp3/MiaA/NifB-like_rSAM"/>
</dbReference>
<keyword evidence="6" id="KW-0408">Iron</keyword>
<keyword evidence="2" id="KW-0489">Methyltransferase</keyword>
<dbReference type="PROSITE" id="PS51918">
    <property type="entry name" value="RADICAL_SAM"/>
    <property type="match status" value="1"/>
</dbReference>
<dbReference type="SUPFAM" id="SSF102114">
    <property type="entry name" value="Radical SAM enzymes"/>
    <property type="match status" value="1"/>
</dbReference>
<dbReference type="CDD" id="cd02068">
    <property type="entry name" value="radical_SAM_B12_BD"/>
    <property type="match status" value="1"/>
</dbReference>
<gene>
    <name evidence="10" type="ORF">ABV300_00320</name>
</gene>
<dbReference type="InterPro" id="IPR036724">
    <property type="entry name" value="Cobalamin-bd_sf"/>
</dbReference>
<protein>
    <submittedName>
        <fullName evidence="10">Radical SAM protein</fullName>
    </submittedName>
</protein>
<dbReference type="SMART" id="SM00729">
    <property type="entry name" value="Elp3"/>
    <property type="match status" value="1"/>
</dbReference>
<evidence type="ECO:0000256" key="2">
    <source>
        <dbReference type="ARBA" id="ARBA00022603"/>
    </source>
</evidence>
<dbReference type="GO" id="GO:0031419">
    <property type="term" value="F:cobalamin binding"/>
    <property type="evidence" value="ECO:0007669"/>
    <property type="project" value="InterPro"/>
</dbReference>
<dbReference type="EMBL" id="CP159307">
    <property type="protein sequence ID" value="XCH33354.1"/>
    <property type="molecule type" value="Genomic_DNA"/>
</dbReference>
<reference evidence="10" key="1">
    <citation type="submission" date="2024-06" db="EMBL/GenBank/DDBJ databases">
        <title>A Novel Isolate, Dehalogenimonas sp. Strain 4OHTPN, Dechlorinates Aromatic 4 Hydroxy chlorothalonil by a Novel Reductive Dehalogenase.</title>
        <authorList>
            <person name="Liu G."/>
        </authorList>
    </citation>
    <scope>NUCLEOTIDE SEQUENCE</scope>
    <source>
        <strain evidence="10">4OHTPN</strain>
    </source>
</reference>
<dbReference type="Gene3D" id="3.40.50.280">
    <property type="entry name" value="Cobalamin-binding domain"/>
    <property type="match status" value="1"/>
</dbReference>
<evidence type="ECO:0000256" key="5">
    <source>
        <dbReference type="ARBA" id="ARBA00022723"/>
    </source>
</evidence>
<dbReference type="RefSeq" id="WP_353714595.1">
    <property type="nucleotide sequence ID" value="NZ_CP159307.1"/>
</dbReference>
<evidence type="ECO:0000256" key="4">
    <source>
        <dbReference type="ARBA" id="ARBA00022691"/>
    </source>
</evidence>
<dbReference type="PROSITE" id="PS51332">
    <property type="entry name" value="B12_BINDING"/>
    <property type="match status" value="1"/>
</dbReference>
<dbReference type="GO" id="GO:0003824">
    <property type="term" value="F:catalytic activity"/>
    <property type="evidence" value="ECO:0007669"/>
    <property type="project" value="InterPro"/>
</dbReference>
<dbReference type="Gene3D" id="3.80.30.20">
    <property type="entry name" value="tm_1862 like domain"/>
    <property type="match status" value="1"/>
</dbReference>
<dbReference type="GO" id="GO:0046872">
    <property type="term" value="F:metal ion binding"/>
    <property type="evidence" value="ECO:0007669"/>
    <property type="project" value="UniProtKB-KW"/>
</dbReference>
<organism evidence="10">
    <name type="scientific">Dehalogenimonas sp. 4OHTPN</name>
    <dbReference type="NCBI Taxonomy" id="3166643"/>
    <lineage>
        <taxon>Bacteria</taxon>
        <taxon>Bacillati</taxon>
        <taxon>Chloroflexota</taxon>
        <taxon>Dehalococcoidia</taxon>
        <taxon>Dehalococcoidales</taxon>
        <taxon>Dehalococcoidaceae</taxon>
        <taxon>Dehalogenimonas</taxon>
    </lineage>
</organism>